<reference evidence="1 2" key="1">
    <citation type="submission" date="2019-04" db="EMBL/GenBank/DDBJ databases">
        <authorList>
            <person name="Dong K."/>
        </authorList>
    </citation>
    <scope>NUCLEOTIDE SEQUENCE [LARGE SCALE GENOMIC DNA]</scope>
    <source>
        <strain evidence="2">dk3543</strain>
    </source>
</reference>
<accession>A0A4V5TM91</accession>
<dbReference type="AlphaFoldDB" id="A0A4V5TM91"/>
<evidence type="ECO:0000313" key="2">
    <source>
        <dbReference type="Proteomes" id="UP000307808"/>
    </source>
</evidence>
<sequence length="283" mass="32051">MVMETLFGDAFEHPASKPSGPARHRVLITVKAAPNPSQTHGETVCVAGVLLGPYGATGWIRLYPINFRHLPAATEAFKKYDIVTVDCQPAGEARLESWKPNMSTLRVETHLPPWRRRQELLEPIIDDSMCRIRNAASADARARSLALVRPTEILGFRLEPHPGWSKGEQSKIDAYVNQLELDVFEEAQDKTPLEPPRYRGFYKRRCADPQCTTHEQSIIDWEFVALQRHLWNRSDADATAAIRKRFYDEICASGNDVAFYVGNQAKRPQTFSILGVYYPKKAT</sequence>
<evidence type="ECO:0000313" key="1">
    <source>
        <dbReference type="EMBL" id="TKI64883.1"/>
    </source>
</evidence>
<dbReference type="Proteomes" id="UP000307808">
    <property type="component" value="Unassembled WGS sequence"/>
</dbReference>
<dbReference type="OrthoDB" id="7595944at2"/>
<keyword evidence="2" id="KW-1185">Reference proteome</keyword>
<comment type="caution">
    <text evidence="1">The sequence shown here is derived from an EMBL/GenBank/DDBJ whole genome shotgun (WGS) entry which is preliminary data.</text>
</comment>
<name>A0A4V5TM91_9ACTN</name>
<dbReference type="EMBL" id="SZPY01000001">
    <property type="protein sequence ID" value="TKI64883.1"/>
    <property type="molecule type" value="Genomic_DNA"/>
</dbReference>
<protein>
    <submittedName>
        <fullName evidence="1">Uncharacterized protein</fullName>
    </submittedName>
</protein>
<proteinExistence type="predicted"/>
<organism evidence="1 2">
    <name type="scientific">Nocardioides jishulii</name>
    <dbReference type="NCBI Taxonomy" id="2575440"/>
    <lineage>
        <taxon>Bacteria</taxon>
        <taxon>Bacillati</taxon>
        <taxon>Actinomycetota</taxon>
        <taxon>Actinomycetes</taxon>
        <taxon>Propionibacteriales</taxon>
        <taxon>Nocardioidaceae</taxon>
        <taxon>Nocardioides</taxon>
    </lineage>
</organism>
<gene>
    <name evidence="1" type="ORF">FC770_02975</name>
</gene>